<keyword evidence="5" id="KW-1185">Reference proteome</keyword>
<dbReference type="Gene3D" id="3.40.190.10">
    <property type="entry name" value="Periplasmic binding protein-like II"/>
    <property type="match status" value="2"/>
</dbReference>
<keyword evidence="2" id="KW-0732">Signal</keyword>
<reference evidence="4 5" key="1">
    <citation type="submission" date="2021-03" db="EMBL/GenBank/DDBJ databases">
        <title>novel species isolated from a fishpond in China.</title>
        <authorList>
            <person name="Lu H."/>
            <person name="Cai Z."/>
        </authorList>
    </citation>
    <scope>NUCLEOTIDE SEQUENCE [LARGE SCALE GENOMIC DNA]</scope>
    <source>
        <strain evidence="4 5">Y57</strain>
    </source>
</reference>
<gene>
    <name evidence="4" type="ORF">J0A65_00505</name>
</gene>
<evidence type="ECO:0000313" key="4">
    <source>
        <dbReference type="EMBL" id="MBN7818318.1"/>
    </source>
</evidence>
<organism evidence="4 5">
    <name type="scientific">Bowmanella yangjiangensis</name>
    <dbReference type="NCBI Taxonomy" id="2811230"/>
    <lineage>
        <taxon>Bacteria</taxon>
        <taxon>Pseudomonadati</taxon>
        <taxon>Pseudomonadota</taxon>
        <taxon>Gammaproteobacteria</taxon>
        <taxon>Alteromonadales</taxon>
        <taxon>Alteromonadaceae</taxon>
        <taxon>Bowmanella</taxon>
    </lineage>
</organism>
<evidence type="ECO:0000313" key="5">
    <source>
        <dbReference type="Proteomes" id="UP000663992"/>
    </source>
</evidence>
<dbReference type="PANTHER" id="PTHR35936:SF6">
    <property type="entry name" value="AMINO ACID ABC TRANSPORTER SUBSTRATE-BINDING PAAT FAMILY PROTEIN"/>
    <property type="match status" value="1"/>
</dbReference>
<dbReference type="EMBL" id="JAFKCS010000001">
    <property type="protein sequence ID" value="MBN7818318.1"/>
    <property type="molecule type" value="Genomic_DNA"/>
</dbReference>
<accession>A0ABS3CMJ3</accession>
<comment type="similarity">
    <text evidence="1">Belongs to the bacterial solute-binding protein 3 family.</text>
</comment>
<proteinExistence type="inferred from homology"/>
<protein>
    <submittedName>
        <fullName evidence="4">Transporter substrate-binding domain-containing protein</fullName>
    </submittedName>
</protein>
<dbReference type="PANTHER" id="PTHR35936">
    <property type="entry name" value="MEMBRANE-BOUND LYTIC MUREIN TRANSGLYCOSYLASE F"/>
    <property type="match status" value="1"/>
</dbReference>
<evidence type="ECO:0000256" key="2">
    <source>
        <dbReference type="ARBA" id="ARBA00022729"/>
    </source>
</evidence>
<feature type="domain" description="Solute-binding protein family 3/N-terminal" evidence="3">
    <location>
        <begin position="26"/>
        <end position="238"/>
    </location>
</feature>
<comment type="caution">
    <text evidence="4">The sequence shown here is derived from an EMBL/GenBank/DDBJ whole genome shotgun (WGS) entry which is preliminary data.</text>
</comment>
<dbReference type="RefSeq" id="WP_206592154.1">
    <property type="nucleotide sequence ID" value="NZ_JAFKCS010000001.1"/>
</dbReference>
<dbReference type="Proteomes" id="UP000663992">
    <property type="component" value="Unassembled WGS sequence"/>
</dbReference>
<dbReference type="SUPFAM" id="SSF53850">
    <property type="entry name" value="Periplasmic binding protein-like II"/>
    <property type="match status" value="1"/>
</dbReference>
<dbReference type="InterPro" id="IPR001638">
    <property type="entry name" value="Solute-binding_3/MltF_N"/>
</dbReference>
<name>A0ABS3CMJ3_9ALTE</name>
<evidence type="ECO:0000256" key="1">
    <source>
        <dbReference type="ARBA" id="ARBA00010333"/>
    </source>
</evidence>
<evidence type="ECO:0000259" key="3">
    <source>
        <dbReference type="Pfam" id="PF00497"/>
    </source>
</evidence>
<dbReference type="Pfam" id="PF00497">
    <property type="entry name" value="SBP_bac_3"/>
    <property type="match status" value="1"/>
</dbReference>
<sequence>MHIKALLVSLLSFSSYSAEQLKFAVYDPGFPPYLFINEAQQIKGIIPDLLQSFADEQSITLDYVIDNRQGGEQRLYEGLVDMMVLSPAWTRHSEQLLFTDEILPYTDYLFKLDKSNKNTQWQPGNRVCTREYYVYPTLKEQFASNQLLRLDASSEETQLRMLENGRCDFAYLNELIGYWLLQERFPHLFLTTIEQNKAIDSLKLALIPTKASVLPSLNAHIAAQKQNGNLRSIVRKYVRTLPKQ</sequence>